<dbReference type="PROSITE" id="PS50222">
    <property type="entry name" value="EF_HAND_2"/>
    <property type="match status" value="2"/>
</dbReference>
<dbReference type="PROSITE" id="PS00018">
    <property type="entry name" value="EF_HAND_1"/>
    <property type="match status" value="2"/>
</dbReference>
<protein>
    <recommendedName>
        <fullName evidence="1">EF-hand domain-containing protein</fullName>
    </recommendedName>
</protein>
<evidence type="ECO:0000313" key="3">
    <source>
        <dbReference type="Proteomes" id="UP000018851"/>
    </source>
</evidence>
<gene>
    <name evidence="2" type="ORF">NX02_23265</name>
</gene>
<dbReference type="KEGG" id="ssan:NX02_23265"/>
<name>W0AEE1_9SPHN</name>
<dbReference type="Gene3D" id="1.10.238.10">
    <property type="entry name" value="EF-hand"/>
    <property type="match status" value="2"/>
</dbReference>
<dbReference type="eggNOG" id="COG5126">
    <property type="taxonomic scope" value="Bacteria"/>
</dbReference>
<dbReference type="Pfam" id="PF13499">
    <property type="entry name" value="EF-hand_7"/>
    <property type="match status" value="1"/>
</dbReference>
<dbReference type="Pfam" id="PF13202">
    <property type="entry name" value="EF-hand_5"/>
    <property type="match status" value="2"/>
</dbReference>
<organism evidence="2 3">
    <name type="scientific">Sphingomonas sanxanigenens DSM 19645 = NX02</name>
    <dbReference type="NCBI Taxonomy" id="1123269"/>
    <lineage>
        <taxon>Bacteria</taxon>
        <taxon>Pseudomonadati</taxon>
        <taxon>Pseudomonadota</taxon>
        <taxon>Alphaproteobacteria</taxon>
        <taxon>Sphingomonadales</taxon>
        <taxon>Sphingomonadaceae</taxon>
        <taxon>Sphingomonas</taxon>
    </lineage>
</organism>
<accession>W0AEE1</accession>
<evidence type="ECO:0000313" key="2">
    <source>
        <dbReference type="EMBL" id="AHE56269.1"/>
    </source>
</evidence>
<dbReference type="STRING" id="1123269.NX02_23265"/>
<feature type="domain" description="EF-hand" evidence="1">
    <location>
        <begin position="78"/>
        <end position="113"/>
    </location>
</feature>
<feature type="domain" description="EF-hand" evidence="1">
    <location>
        <begin position="29"/>
        <end position="55"/>
    </location>
</feature>
<sequence>MTFVTLATFAAATTGVPANAQRFGGGDHFADADVDGDGTITREEFAAARARSFDKLDRNDDGVVRKGDFSRLARFKPDAAQRLQRMIDAADTNRDGKVTRDEFVAAPSPLFDRADTNGDGVLSKAEADAARSALAAAKKR</sequence>
<dbReference type="Proteomes" id="UP000018851">
    <property type="component" value="Chromosome"/>
</dbReference>
<dbReference type="EMBL" id="CP006644">
    <property type="protein sequence ID" value="AHE56269.1"/>
    <property type="molecule type" value="Genomic_DNA"/>
</dbReference>
<dbReference type="InterPro" id="IPR011992">
    <property type="entry name" value="EF-hand-dom_pair"/>
</dbReference>
<dbReference type="InterPro" id="IPR018247">
    <property type="entry name" value="EF_Hand_1_Ca_BS"/>
</dbReference>
<dbReference type="SMART" id="SM00054">
    <property type="entry name" value="EFh"/>
    <property type="match status" value="3"/>
</dbReference>
<evidence type="ECO:0000259" key="1">
    <source>
        <dbReference type="PROSITE" id="PS50222"/>
    </source>
</evidence>
<dbReference type="PATRIC" id="fig|1123269.5.peg.4553"/>
<keyword evidence="3" id="KW-1185">Reference proteome</keyword>
<dbReference type="InterPro" id="IPR002048">
    <property type="entry name" value="EF_hand_dom"/>
</dbReference>
<dbReference type="AlphaFoldDB" id="W0AEE1"/>
<dbReference type="SUPFAM" id="SSF47473">
    <property type="entry name" value="EF-hand"/>
    <property type="match status" value="1"/>
</dbReference>
<reference evidence="2 3" key="1">
    <citation type="submission" date="2013-07" db="EMBL/GenBank/DDBJ databases">
        <title>Completed genome of Sphingomonas sanxanigenens NX02.</title>
        <authorList>
            <person name="Ma T."/>
            <person name="Huang H."/>
            <person name="Wu M."/>
            <person name="Li X."/>
            <person name="Li G."/>
        </authorList>
    </citation>
    <scope>NUCLEOTIDE SEQUENCE [LARGE SCALE GENOMIC DNA]</scope>
    <source>
        <strain evidence="2 3">NX02</strain>
    </source>
</reference>
<dbReference type="GO" id="GO:0005509">
    <property type="term" value="F:calcium ion binding"/>
    <property type="evidence" value="ECO:0007669"/>
    <property type="project" value="InterPro"/>
</dbReference>
<dbReference type="HOGENOM" id="CLU_091273_2_1_5"/>
<proteinExistence type="predicted"/>